<dbReference type="InterPro" id="IPR008969">
    <property type="entry name" value="CarboxyPept-like_regulatory"/>
</dbReference>
<organism evidence="13 14">
    <name type="scientific">Paraflavitalea soli</name>
    <dbReference type="NCBI Taxonomy" id="2315862"/>
    <lineage>
        <taxon>Bacteria</taxon>
        <taxon>Pseudomonadati</taxon>
        <taxon>Bacteroidota</taxon>
        <taxon>Chitinophagia</taxon>
        <taxon>Chitinophagales</taxon>
        <taxon>Chitinophagaceae</taxon>
        <taxon>Paraflavitalea</taxon>
    </lineage>
</organism>
<proteinExistence type="inferred from homology"/>
<feature type="signal peptide" evidence="10">
    <location>
        <begin position="1"/>
        <end position="21"/>
    </location>
</feature>
<dbReference type="KEGG" id="pseg:D3H65_00245"/>
<evidence type="ECO:0000259" key="11">
    <source>
        <dbReference type="Pfam" id="PF00593"/>
    </source>
</evidence>
<evidence type="ECO:0000256" key="5">
    <source>
        <dbReference type="ARBA" id="ARBA00023077"/>
    </source>
</evidence>
<dbReference type="Gene3D" id="2.40.170.20">
    <property type="entry name" value="TonB-dependent receptor, beta-barrel domain"/>
    <property type="match status" value="1"/>
</dbReference>
<feature type="domain" description="TonB-dependent receptor-like beta-barrel" evidence="11">
    <location>
        <begin position="365"/>
        <end position="930"/>
    </location>
</feature>
<accession>A0A3B7MH02</accession>
<keyword evidence="2 8" id="KW-0813">Transport</keyword>
<evidence type="ECO:0000256" key="7">
    <source>
        <dbReference type="ARBA" id="ARBA00023237"/>
    </source>
</evidence>
<dbReference type="Proteomes" id="UP000263900">
    <property type="component" value="Chromosome"/>
</dbReference>
<dbReference type="NCBIfam" id="TIGR04056">
    <property type="entry name" value="OMP_RagA_SusC"/>
    <property type="match status" value="1"/>
</dbReference>
<evidence type="ECO:0000256" key="9">
    <source>
        <dbReference type="RuleBase" id="RU003357"/>
    </source>
</evidence>
<dbReference type="Pfam" id="PF00593">
    <property type="entry name" value="TonB_dep_Rec_b-barrel"/>
    <property type="match status" value="1"/>
</dbReference>
<keyword evidence="7 8" id="KW-0998">Cell outer membrane</keyword>
<sequence>MRKRYGLSIVLSLLCFHLTFAQTQKISGKVTDARTGAPLAGATVATEKNDKAARADAEGAFTIEVPAATKNLIVTIVGYKRMLVPVKGNLLNIAMEVEGVMIDEVVVTGYTTVRRKKFAGATAMVSSAEVRKQPMASFDQALQGQAAGVSVIANSGQPGAAGMVRIRGNGSINGNNQPLYIMDGIEITAADFATINQADFDRIEILKDAVATASYGSRGANGVIVINTRRGKASQLQLNYDGQVGFSKLPKDRLIVMNSKQKIDYELQRGNLYGWTPAQADSLRAVNFDWKDALFQTGVTQQHQISASGGSQTSRFFGSLSYLDQEGILKTTGLKRYTVRVNVDNNVKNWRFGISVQGGYSKLNNTGEAVTTTNTPLNAIRWGNPYERDIDPRTGDYQETGGANTGLLTSGQPNAAMELFLNHNNNLQLKGIGIAYLEYHFPFVKGLFARTIWGIDYGQTEGELFTSPRVAVGRPRNGALQRTFARNLRYTGTSSLNYKKEFGKHEIEGGLFFEVVKNNARNFGFTAFGFTNGFENETGITPGSTSNPNYIANTVGGGGQSGLQSFFAMASYGYDSKYYVNVVGRRDGSSRFGFNNRYGNFGSVGLTWAVTEEAFMKNISVLDELKLRASVGTNGNNASANYALPLFARGAYAGASAWGISSPGNLDLRWETNRTINIGVDFSLFKRRLSGTVELYDRQTQNLFYGIPIDPALNSFATIDGNFGKLRNRGIEISLRGDIIDTKDFRWTLEGNITYNQNRVLELKRDSTVSGLTILSVGRPVNSLYLVEYAGVNPDNGNALYYKRDKSTTPTFNTNDKVILGTSDAPWFGGLTTTFSYKGLDLSAQLSFFLERQMYNNDRSNVTNPTYFTDNMDVEVLTEWKQPGDITNVPRPTSSGGNAYQSQTTRFLEDASFWRLRNVTLGYTFPTTWTNAAKVRSARIFIQGQNWWTKTDFRSFDPEMTGVSLTGAQYPALIQTTVGLSIGL</sequence>
<keyword evidence="3 8" id="KW-1134">Transmembrane beta strand</keyword>
<evidence type="ECO:0000256" key="6">
    <source>
        <dbReference type="ARBA" id="ARBA00023136"/>
    </source>
</evidence>
<evidence type="ECO:0000256" key="2">
    <source>
        <dbReference type="ARBA" id="ARBA00022448"/>
    </source>
</evidence>
<dbReference type="Gene3D" id="2.170.130.10">
    <property type="entry name" value="TonB-dependent receptor, plug domain"/>
    <property type="match status" value="1"/>
</dbReference>
<feature type="domain" description="TonB-dependent receptor plug" evidence="12">
    <location>
        <begin position="117"/>
        <end position="223"/>
    </location>
</feature>
<evidence type="ECO:0000256" key="8">
    <source>
        <dbReference type="PROSITE-ProRule" id="PRU01360"/>
    </source>
</evidence>
<keyword evidence="6 8" id="KW-0472">Membrane</keyword>
<dbReference type="GO" id="GO:0009279">
    <property type="term" value="C:cell outer membrane"/>
    <property type="evidence" value="ECO:0007669"/>
    <property type="project" value="UniProtKB-SubCell"/>
</dbReference>
<name>A0A3B7MH02_9BACT</name>
<reference evidence="13 14" key="1">
    <citation type="submission" date="2018-09" db="EMBL/GenBank/DDBJ databases">
        <title>Genome sequencing of strain 6GH32-13.</title>
        <authorList>
            <person name="Weon H.-Y."/>
            <person name="Heo J."/>
            <person name="Kwon S.-W."/>
        </authorList>
    </citation>
    <scope>NUCLEOTIDE SEQUENCE [LARGE SCALE GENOMIC DNA]</scope>
    <source>
        <strain evidence="13 14">5GH32-13</strain>
    </source>
</reference>
<evidence type="ECO:0000256" key="3">
    <source>
        <dbReference type="ARBA" id="ARBA00022452"/>
    </source>
</evidence>
<dbReference type="InterPro" id="IPR023997">
    <property type="entry name" value="TonB-dep_OMP_SusC/RagA_CS"/>
</dbReference>
<evidence type="ECO:0000313" key="14">
    <source>
        <dbReference type="Proteomes" id="UP000263900"/>
    </source>
</evidence>
<dbReference type="InterPro" id="IPR037066">
    <property type="entry name" value="Plug_dom_sf"/>
</dbReference>
<evidence type="ECO:0000256" key="1">
    <source>
        <dbReference type="ARBA" id="ARBA00004571"/>
    </source>
</evidence>
<evidence type="ECO:0000256" key="4">
    <source>
        <dbReference type="ARBA" id="ARBA00022692"/>
    </source>
</evidence>
<dbReference type="RefSeq" id="WP_119048338.1">
    <property type="nucleotide sequence ID" value="NZ_CP032157.1"/>
</dbReference>
<keyword evidence="5 9" id="KW-0798">TonB box</keyword>
<dbReference type="InterPro" id="IPR000531">
    <property type="entry name" value="Beta-barrel_TonB"/>
</dbReference>
<dbReference type="EMBL" id="CP032157">
    <property type="protein sequence ID" value="AXY72500.1"/>
    <property type="molecule type" value="Genomic_DNA"/>
</dbReference>
<keyword evidence="14" id="KW-1185">Reference proteome</keyword>
<gene>
    <name evidence="13" type="ORF">D3H65_00245</name>
</gene>
<dbReference type="OrthoDB" id="9768177at2"/>
<evidence type="ECO:0000259" key="12">
    <source>
        <dbReference type="Pfam" id="PF07715"/>
    </source>
</evidence>
<protein>
    <submittedName>
        <fullName evidence="13">SusC/RagA family TonB-linked outer membrane protein</fullName>
    </submittedName>
</protein>
<evidence type="ECO:0000313" key="13">
    <source>
        <dbReference type="EMBL" id="AXY72500.1"/>
    </source>
</evidence>
<dbReference type="InterPro" id="IPR039426">
    <property type="entry name" value="TonB-dep_rcpt-like"/>
</dbReference>
<dbReference type="PROSITE" id="PS52016">
    <property type="entry name" value="TONB_DEPENDENT_REC_3"/>
    <property type="match status" value="1"/>
</dbReference>
<dbReference type="SUPFAM" id="SSF49464">
    <property type="entry name" value="Carboxypeptidase regulatory domain-like"/>
    <property type="match status" value="1"/>
</dbReference>
<feature type="chain" id="PRO_5017759793" evidence="10">
    <location>
        <begin position="22"/>
        <end position="984"/>
    </location>
</feature>
<dbReference type="InterPro" id="IPR023996">
    <property type="entry name" value="TonB-dep_OMP_SusC/RagA"/>
</dbReference>
<dbReference type="AlphaFoldDB" id="A0A3B7MH02"/>
<dbReference type="InterPro" id="IPR036942">
    <property type="entry name" value="Beta-barrel_TonB_sf"/>
</dbReference>
<comment type="subcellular location">
    <subcellularLocation>
        <location evidence="1 8">Cell outer membrane</location>
        <topology evidence="1 8">Multi-pass membrane protein</topology>
    </subcellularLocation>
</comment>
<dbReference type="Pfam" id="PF13715">
    <property type="entry name" value="CarbopepD_reg_2"/>
    <property type="match status" value="1"/>
</dbReference>
<keyword evidence="10" id="KW-0732">Signal</keyword>
<comment type="similarity">
    <text evidence="8 9">Belongs to the TonB-dependent receptor family.</text>
</comment>
<keyword evidence="4 8" id="KW-0812">Transmembrane</keyword>
<dbReference type="InterPro" id="IPR012910">
    <property type="entry name" value="Plug_dom"/>
</dbReference>
<dbReference type="SUPFAM" id="SSF56935">
    <property type="entry name" value="Porins"/>
    <property type="match status" value="1"/>
</dbReference>
<dbReference type="Gene3D" id="2.60.40.1120">
    <property type="entry name" value="Carboxypeptidase-like, regulatory domain"/>
    <property type="match status" value="1"/>
</dbReference>
<dbReference type="NCBIfam" id="TIGR04057">
    <property type="entry name" value="SusC_RagA_signa"/>
    <property type="match status" value="1"/>
</dbReference>
<evidence type="ECO:0000256" key="10">
    <source>
        <dbReference type="SAM" id="SignalP"/>
    </source>
</evidence>
<dbReference type="Pfam" id="PF07715">
    <property type="entry name" value="Plug"/>
    <property type="match status" value="1"/>
</dbReference>